<name>A0ABP9XG00_9DEIO</name>
<reference evidence="1 2" key="1">
    <citation type="submission" date="2024-02" db="EMBL/GenBank/DDBJ databases">
        <title>Deinococcus aluminii NBRC 112889.</title>
        <authorList>
            <person name="Ichikawa N."/>
            <person name="Katano-Makiyama Y."/>
            <person name="Hidaka K."/>
        </authorList>
    </citation>
    <scope>NUCLEOTIDE SEQUENCE [LARGE SCALE GENOMIC DNA]</scope>
    <source>
        <strain evidence="1 2">NBRC 112889</strain>
    </source>
</reference>
<proteinExistence type="predicted"/>
<gene>
    <name evidence="1" type="ORF">Dalu01_02226</name>
</gene>
<dbReference type="Proteomes" id="UP001404956">
    <property type="component" value="Unassembled WGS sequence"/>
</dbReference>
<dbReference type="RefSeq" id="WP_345454572.1">
    <property type="nucleotide sequence ID" value="NZ_BAABRV010000005.1"/>
</dbReference>
<protein>
    <submittedName>
        <fullName evidence="1">Uncharacterized protein</fullName>
    </submittedName>
</protein>
<sequence length="68" mass="7314">MPTYRKYNVSTHQNGISQGQIVHTQAEMLALVRQVTATGGEITVKEVWLEDQGAGPCEGAPREESASG</sequence>
<dbReference type="EMBL" id="BAABRV010000005">
    <property type="protein sequence ID" value="GAA5533818.1"/>
    <property type="molecule type" value="Genomic_DNA"/>
</dbReference>
<keyword evidence="2" id="KW-1185">Reference proteome</keyword>
<comment type="caution">
    <text evidence="1">The sequence shown here is derived from an EMBL/GenBank/DDBJ whole genome shotgun (WGS) entry which is preliminary data.</text>
</comment>
<accession>A0ABP9XG00</accession>
<evidence type="ECO:0000313" key="1">
    <source>
        <dbReference type="EMBL" id="GAA5533818.1"/>
    </source>
</evidence>
<organism evidence="1 2">
    <name type="scientific">Deinococcus aluminii</name>
    <dbReference type="NCBI Taxonomy" id="1656885"/>
    <lineage>
        <taxon>Bacteria</taxon>
        <taxon>Thermotogati</taxon>
        <taxon>Deinococcota</taxon>
        <taxon>Deinococci</taxon>
        <taxon>Deinococcales</taxon>
        <taxon>Deinococcaceae</taxon>
        <taxon>Deinococcus</taxon>
    </lineage>
</organism>
<evidence type="ECO:0000313" key="2">
    <source>
        <dbReference type="Proteomes" id="UP001404956"/>
    </source>
</evidence>